<organism evidence="2 3">
    <name type="scientific">Steinernema glaseri</name>
    <dbReference type="NCBI Taxonomy" id="37863"/>
    <lineage>
        <taxon>Eukaryota</taxon>
        <taxon>Metazoa</taxon>
        <taxon>Ecdysozoa</taxon>
        <taxon>Nematoda</taxon>
        <taxon>Chromadorea</taxon>
        <taxon>Rhabditida</taxon>
        <taxon>Tylenchina</taxon>
        <taxon>Panagrolaimomorpha</taxon>
        <taxon>Strongyloidoidea</taxon>
        <taxon>Steinernematidae</taxon>
        <taxon>Steinernema</taxon>
    </lineage>
</organism>
<evidence type="ECO:0000313" key="3">
    <source>
        <dbReference type="WBParaSite" id="L893_g8980.t1"/>
    </source>
</evidence>
<accession>A0A1I8AT86</accession>
<protein>
    <submittedName>
        <fullName evidence="3">C2H2-type domain-containing protein</fullName>
    </submittedName>
</protein>
<name>A0A1I8AT86_9BILA</name>
<reference evidence="3" key="1">
    <citation type="submission" date="2016-11" db="UniProtKB">
        <authorList>
            <consortium name="WormBaseParasite"/>
        </authorList>
    </citation>
    <scope>IDENTIFICATION</scope>
</reference>
<proteinExistence type="predicted"/>
<feature type="region of interest" description="Disordered" evidence="1">
    <location>
        <begin position="62"/>
        <end position="102"/>
    </location>
</feature>
<dbReference type="Proteomes" id="UP000095287">
    <property type="component" value="Unplaced"/>
</dbReference>
<sequence>MVFPNLPSRWNGAHCQTCAARFSLCENGSLLHCRYLPCHDGRHVGHHHLLLRHAHTSDLLLPRKRRLPGAEGQAPEEESRGCLKRTARAKPTYPDESPDLYN</sequence>
<evidence type="ECO:0000313" key="2">
    <source>
        <dbReference type="Proteomes" id="UP000095287"/>
    </source>
</evidence>
<keyword evidence="2" id="KW-1185">Reference proteome</keyword>
<dbReference type="WBParaSite" id="L893_g8980.t1">
    <property type="protein sequence ID" value="L893_g8980.t1"/>
    <property type="gene ID" value="L893_g8980"/>
</dbReference>
<dbReference type="AlphaFoldDB" id="A0A1I8AT86"/>
<evidence type="ECO:0000256" key="1">
    <source>
        <dbReference type="SAM" id="MobiDB-lite"/>
    </source>
</evidence>